<dbReference type="PANTHER" id="PTHR10177">
    <property type="entry name" value="CYCLINS"/>
    <property type="match status" value="1"/>
</dbReference>
<evidence type="ECO:0000256" key="8">
    <source>
        <dbReference type="ARBA" id="ARBA00023127"/>
    </source>
</evidence>
<evidence type="ECO:0000256" key="10">
    <source>
        <dbReference type="ARBA" id="ARBA00023306"/>
    </source>
</evidence>
<evidence type="ECO:0000256" key="4">
    <source>
        <dbReference type="ARBA" id="ARBA00019493"/>
    </source>
</evidence>
<evidence type="ECO:0000259" key="13">
    <source>
        <dbReference type="PROSITE" id="PS50181"/>
    </source>
</evidence>
<dbReference type="InterPro" id="IPR013763">
    <property type="entry name" value="Cyclin-like_dom"/>
</dbReference>
<evidence type="ECO:0000256" key="12">
    <source>
        <dbReference type="SAM" id="MobiDB-lite"/>
    </source>
</evidence>
<evidence type="ECO:0000256" key="11">
    <source>
        <dbReference type="RuleBase" id="RU000383"/>
    </source>
</evidence>
<dbReference type="Ensembl" id="ENSCCRT00015016678.1">
    <property type="protein sequence ID" value="ENSCCRP00015016107.1"/>
    <property type="gene ID" value="ENSCCRG00015007114.1"/>
</dbReference>
<dbReference type="InterPro" id="IPR036047">
    <property type="entry name" value="F-box-like_dom_sf"/>
</dbReference>
<dbReference type="Pfam" id="PF12937">
    <property type="entry name" value="F-box-like"/>
    <property type="match status" value="1"/>
</dbReference>
<comment type="subcellular location">
    <subcellularLocation>
        <location evidence="1">Cytoplasm</location>
        <location evidence="1">Cytoskeleton</location>
        <location evidence="1">Microtubule organizing center</location>
        <location evidence="1">Centrosome</location>
        <location evidence="1">Centriole</location>
    </subcellularLocation>
    <subcellularLocation>
        <location evidence="2">Cytoplasm</location>
        <location evidence="2">Perinuclear region</location>
    </subcellularLocation>
</comment>
<comment type="similarity">
    <text evidence="3">Belongs to the cyclin family. Cyclin AB subfamily.</text>
</comment>
<dbReference type="InterPro" id="IPR048258">
    <property type="entry name" value="Cyclins_cyclin-box"/>
</dbReference>
<evidence type="ECO:0000256" key="3">
    <source>
        <dbReference type="ARBA" id="ARBA00006955"/>
    </source>
</evidence>
<keyword evidence="7" id="KW-0498">Mitosis</keyword>
<feature type="region of interest" description="Disordered" evidence="12">
    <location>
        <begin position="644"/>
        <end position="745"/>
    </location>
</feature>
<dbReference type="AlphaFoldDB" id="A0A8C1T3H3"/>
<keyword evidence="9" id="KW-0206">Cytoskeleton</keyword>
<feature type="compositionally biased region" description="Low complexity" evidence="12">
    <location>
        <begin position="664"/>
        <end position="698"/>
    </location>
</feature>
<dbReference type="FunFam" id="1.10.472.10:FF:000038">
    <property type="entry name" value="Cyclin F"/>
    <property type="match status" value="1"/>
</dbReference>
<dbReference type="SMART" id="SM01332">
    <property type="entry name" value="Cyclin_C"/>
    <property type="match status" value="1"/>
</dbReference>
<evidence type="ECO:0000256" key="7">
    <source>
        <dbReference type="ARBA" id="ARBA00022776"/>
    </source>
</evidence>
<dbReference type="Proteomes" id="UP000694700">
    <property type="component" value="Unplaced"/>
</dbReference>
<evidence type="ECO:0000256" key="9">
    <source>
        <dbReference type="ARBA" id="ARBA00023212"/>
    </source>
</evidence>
<accession>A0A8C1T3H3</accession>
<proteinExistence type="inferred from homology"/>
<keyword evidence="5" id="KW-0963">Cytoplasm</keyword>
<evidence type="ECO:0000313" key="14">
    <source>
        <dbReference type="Ensembl" id="ENSCCRP00015016107.1"/>
    </source>
</evidence>
<evidence type="ECO:0000256" key="5">
    <source>
        <dbReference type="ARBA" id="ARBA00022490"/>
    </source>
</evidence>
<dbReference type="CDD" id="cd20521">
    <property type="entry name" value="CYCLIN_CCNF_rpt1"/>
    <property type="match status" value="1"/>
</dbReference>
<dbReference type="SMART" id="SM00385">
    <property type="entry name" value="CYCLIN"/>
    <property type="match status" value="1"/>
</dbReference>
<dbReference type="PROSITE" id="PS00292">
    <property type="entry name" value="CYCLINS"/>
    <property type="match status" value="1"/>
</dbReference>
<dbReference type="SUPFAM" id="SSF81383">
    <property type="entry name" value="F-box domain"/>
    <property type="match status" value="1"/>
</dbReference>
<organism evidence="14 15">
    <name type="scientific">Cyprinus carpio</name>
    <name type="common">Common carp</name>
    <dbReference type="NCBI Taxonomy" id="7962"/>
    <lineage>
        <taxon>Eukaryota</taxon>
        <taxon>Metazoa</taxon>
        <taxon>Chordata</taxon>
        <taxon>Craniata</taxon>
        <taxon>Vertebrata</taxon>
        <taxon>Euteleostomi</taxon>
        <taxon>Actinopterygii</taxon>
        <taxon>Neopterygii</taxon>
        <taxon>Teleostei</taxon>
        <taxon>Ostariophysi</taxon>
        <taxon>Cypriniformes</taxon>
        <taxon>Cyprinidae</taxon>
        <taxon>Cyprininae</taxon>
        <taxon>Cyprinus</taxon>
    </lineage>
</organism>
<dbReference type="GO" id="GO:0051301">
    <property type="term" value="P:cell division"/>
    <property type="evidence" value="ECO:0007669"/>
    <property type="project" value="UniProtKB-KW"/>
</dbReference>
<keyword evidence="10" id="KW-0131">Cell cycle</keyword>
<sequence>MGTLHCRCAKCFSLPVRKRVRKRASAVTLLSLPEELLLCVLQCLSAEDLLAVRAVHSHLRDIIDSNSSVWARVSFKDRWPAPDTVWLFERAAEKGNFEAAAKLGIAYLYNEGPSLSEEGRADLCGRMASRYFSLAESLRSPLADPFIWLFIRPPWSTSGGCCKAVVYDRLEAECETNLVRTLLYCLARVLQLFDDEEKRDEARAMLKESAHCGNVQSSYLLWEMNRGTSTADPGRYLQSMRTLRDYAAKGCWEAQLAFAKSCGTANPLGLEPRACAELVAQFFHSGPSPLRYPQNLQGQDITTKRYILVDWLVEVTTMKDFSSQVLHVTIGCVDRYLSRRSVPKAQLQLLGIACMVISTRYISREILTIREAVWLTDNTYQYEDLVRMMGEVISVLDGKIRTPTVLDYGEVLQSLLPMERRSSHLFSYICELSLLCSPLTVPGPSRLASAILLLTRALFPNTCFSTVPVWPVQLEENTALSKHDLVSCALSLYVKCFGQDVPKDYRHVSLTGVKQRFEDDGYHQISRDAVSVVSSILSDASSQLTEMHAFLSSPASNSKRRREDSMQAHRGSFLATPTAELSTQEETLLGDILDWSLDTSCSGYEGDRESEGEKDGESEWGGGWLIYQQTHCCVLSSDDDSLCEGHTEEAATGGSARPWKHHLSSSSSSTSSTDRRSSGYSSIQSVPSPSVSSSLASPQNPAGFLLLLPPAQSTRRQVKRKNMAAHSGGEAERDKDAANVAFLSL</sequence>
<evidence type="ECO:0000313" key="15">
    <source>
        <dbReference type="Proteomes" id="UP000694700"/>
    </source>
</evidence>
<dbReference type="SMART" id="SM00256">
    <property type="entry name" value="FBOX"/>
    <property type="match status" value="1"/>
</dbReference>
<dbReference type="Pfam" id="PF00134">
    <property type="entry name" value="Cyclin_N"/>
    <property type="match status" value="1"/>
</dbReference>
<dbReference type="Gene3D" id="1.20.1280.50">
    <property type="match status" value="1"/>
</dbReference>
<dbReference type="GO" id="GO:0005814">
    <property type="term" value="C:centriole"/>
    <property type="evidence" value="ECO:0007669"/>
    <property type="project" value="UniProtKB-SubCell"/>
</dbReference>
<dbReference type="Pfam" id="PF02984">
    <property type="entry name" value="Cyclin_C"/>
    <property type="match status" value="1"/>
</dbReference>
<dbReference type="InterPro" id="IPR006671">
    <property type="entry name" value="Cyclin_N"/>
</dbReference>
<keyword evidence="6" id="KW-0132">Cell division</keyword>
<evidence type="ECO:0000256" key="2">
    <source>
        <dbReference type="ARBA" id="ARBA00004556"/>
    </source>
</evidence>
<feature type="domain" description="F-box" evidence="13">
    <location>
        <begin position="26"/>
        <end position="73"/>
    </location>
</feature>
<dbReference type="InterPro" id="IPR001810">
    <property type="entry name" value="F-box_dom"/>
</dbReference>
<keyword evidence="8 11" id="KW-0195">Cyclin</keyword>
<dbReference type="InterPro" id="IPR036915">
    <property type="entry name" value="Cyclin-like_sf"/>
</dbReference>
<dbReference type="GO" id="GO:0048471">
    <property type="term" value="C:perinuclear region of cytoplasm"/>
    <property type="evidence" value="ECO:0007669"/>
    <property type="project" value="UniProtKB-SubCell"/>
</dbReference>
<feature type="region of interest" description="Disordered" evidence="12">
    <location>
        <begin position="552"/>
        <end position="577"/>
    </location>
</feature>
<evidence type="ECO:0000256" key="6">
    <source>
        <dbReference type="ARBA" id="ARBA00022618"/>
    </source>
</evidence>
<dbReference type="Gene3D" id="1.10.472.10">
    <property type="entry name" value="Cyclin-like"/>
    <property type="match status" value="2"/>
</dbReference>
<dbReference type="InterPro" id="IPR039361">
    <property type="entry name" value="Cyclin"/>
</dbReference>
<dbReference type="PROSITE" id="PS50181">
    <property type="entry name" value="FBOX"/>
    <property type="match status" value="1"/>
</dbReference>
<reference evidence="14" key="1">
    <citation type="submission" date="2025-08" db="UniProtKB">
        <authorList>
            <consortium name="Ensembl"/>
        </authorList>
    </citation>
    <scope>IDENTIFICATION</scope>
</reference>
<dbReference type="InterPro" id="IPR004367">
    <property type="entry name" value="Cyclin_C-dom"/>
</dbReference>
<protein>
    <recommendedName>
        <fullName evidence="4">Cyclin-F</fullName>
    </recommendedName>
</protein>
<evidence type="ECO:0000256" key="1">
    <source>
        <dbReference type="ARBA" id="ARBA00004114"/>
    </source>
</evidence>
<dbReference type="SUPFAM" id="SSF47954">
    <property type="entry name" value="Cyclin-like"/>
    <property type="match status" value="2"/>
</dbReference>
<name>A0A8C1T3H3_CYPCA</name>